<dbReference type="RefSeq" id="WP_075609998.1">
    <property type="nucleotide sequence ID" value="NZ_CP052766.1"/>
</dbReference>
<dbReference type="AlphaFoldDB" id="A0A6M4MA86"/>
<evidence type="ECO:0000313" key="2">
    <source>
        <dbReference type="EMBL" id="QJR80111.1"/>
    </source>
</evidence>
<evidence type="ECO:0000313" key="3">
    <source>
        <dbReference type="Proteomes" id="UP000219285"/>
    </source>
</evidence>
<dbReference type="Proteomes" id="UP000219285">
    <property type="component" value="Chromosome"/>
</dbReference>
<dbReference type="PROSITE" id="PS51257">
    <property type="entry name" value="PROKAR_LIPOPROTEIN"/>
    <property type="match status" value="1"/>
</dbReference>
<name>A0A6M4MA86_9ALTE</name>
<reference evidence="3" key="1">
    <citation type="submission" date="2014-12" db="EMBL/GenBank/DDBJ databases">
        <title>Complete genome sequence of a multi-drug resistant Klebsiella pneumoniae.</title>
        <authorList>
            <person name="Hua X."/>
            <person name="Chen Q."/>
            <person name="Li X."/>
            <person name="Feng Y."/>
            <person name="Ruan Z."/>
            <person name="Yu Y."/>
        </authorList>
    </citation>
    <scope>NUCLEOTIDE SEQUENCE [LARGE SCALE GENOMIC DNA]</scope>
    <source>
        <strain evidence="3">5.12</strain>
    </source>
</reference>
<dbReference type="SUPFAM" id="SSF74653">
    <property type="entry name" value="TolA/TonB C-terminal domain"/>
    <property type="match status" value="1"/>
</dbReference>
<reference evidence="2 3" key="2">
    <citation type="submission" date="2020-04" db="EMBL/GenBank/DDBJ databases">
        <title>Complete genome sequence of Alteromonas pelagimontana 5.12T.</title>
        <authorList>
            <person name="Sinha R.K."/>
            <person name="Krishnan K.P."/>
            <person name="Kurian J.P."/>
        </authorList>
    </citation>
    <scope>NUCLEOTIDE SEQUENCE [LARGE SCALE GENOMIC DNA]</scope>
    <source>
        <strain evidence="2 3">5.12</strain>
    </source>
</reference>
<dbReference type="EMBL" id="CP052766">
    <property type="protein sequence ID" value="QJR80111.1"/>
    <property type="molecule type" value="Genomic_DNA"/>
</dbReference>
<dbReference type="KEGG" id="apel:CA267_004615"/>
<dbReference type="Pfam" id="PF03544">
    <property type="entry name" value="TonB_C"/>
    <property type="match status" value="1"/>
</dbReference>
<dbReference type="GO" id="GO:0055085">
    <property type="term" value="P:transmembrane transport"/>
    <property type="evidence" value="ECO:0007669"/>
    <property type="project" value="InterPro"/>
</dbReference>
<dbReference type="InterPro" id="IPR037682">
    <property type="entry name" value="TonB_C"/>
</dbReference>
<gene>
    <name evidence="2" type="ORF">CA267_004615</name>
</gene>
<feature type="domain" description="TonB C-terminal" evidence="1">
    <location>
        <begin position="36"/>
        <end position="130"/>
    </location>
</feature>
<dbReference type="PROSITE" id="PS52015">
    <property type="entry name" value="TONB_CTD"/>
    <property type="match status" value="1"/>
</dbReference>
<keyword evidence="3" id="KW-1185">Reference proteome</keyword>
<proteinExistence type="predicted"/>
<dbReference type="Gene3D" id="3.30.2420.10">
    <property type="entry name" value="TonB"/>
    <property type="match status" value="1"/>
</dbReference>
<accession>A0A6M4MA86</accession>
<protein>
    <submittedName>
        <fullName evidence="2">Energy transducer TonB</fullName>
    </submittedName>
</protein>
<organism evidence="2 3">
    <name type="scientific">Alteromonas pelagimontana</name>
    <dbReference type="NCBI Taxonomy" id="1858656"/>
    <lineage>
        <taxon>Bacteria</taxon>
        <taxon>Pseudomonadati</taxon>
        <taxon>Pseudomonadota</taxon>
        <taxon>Gammaproteobacteria</taxon>
        <taxon>Alteromonadales</taxon>
        <taxon>Alteromonadaceae</taxon>
        <taxon>Alteromonas/Salinimonas group</taxon>
        <taxon>Alteromonas</taxon>
    </lineage>
</organism>
<sequence>MRKYIFGLILVLGVGCSSSPKQMTLASQPADISLDELEQYWEMKYESFSFDSSAEYKNRPKGYVKIRYLIDSTGNVFEPKVVESEPSGVWDDQGMEAIKELKYLPSKDNPTKIPVYVTTEFQFKEVLEQR</sequence>
<evidence type="ECO:0000259" key="1">
    <source>
        <dbReference type="PROSITE" id="PS52015"/>
    </source>
</evidence>